<gene>
    <name evidence="3" type="ORF">CDD80_115</name>
</gene>
<dbReference type="OrthoDB" id="407355at2759"/>
<name>A0A2C5YMN8_9HYPO</name>
<feature type="compositionally biased region" description="Basic residues" evidence="1">
    <location>
        <begin position="207"/>
        <end position="220"/>
    </location>
</feature>
<evidence type="ECO:0000313" key="3">
    <source>
        <dbReference type="EMBL" id="PHH68284.1"/>
    </source>
</evidence>
<organism evidence="3 4">
    <name type="scientific">Ophiocordyceps camponoti-rufipedis</name>
    <dbReference type="NCBI Taxonomy" id="2004952"/>
    <lineage>
        <taxon>Eukaryota</taxon>
        <taxon>Fungi</taxon>
        <taxon>Dikarya</taxon>
        <taxon>Ascomycota</taxon>
        <taxon>Pezizomycotina</taxon>
        <taxon>Sordariomycetes</taxon>
        <taxon>Hypocreomycetidae</taxon>
        <taxon>Hypocreales</taxon>
        <taxon>Ophiocordycipitaceae</taxon>
        <taxon>Ophiocordyceps</taxon>
    </lineage>
</organism>
<dbReference type="InterPro" id="IPR023584">
    <property type="entry name" value="Ribosome_recyc_fac_dom"/>
</dbReference>
<dbReference type="EMBL" id="NJES01001003">
    <property type="protein sequence ID" value="PHH68284.1"/>
    <property type="molecule type" value="Genomic_DNA"/>
</dbReference>
<dbReference type="Gene3D" id="1.10.132.20">
    <property type="entry name" value="Ribosome-recycling factor"/>
    <property type="match status" value="1"/>
</dbReference>
<dbReference type="Gene3D" id="3.30.1360.40">
    <property type="match status" value="1"/>
</dbReference>
<sequence>MLTEHLNHIAAYWRPKIADAIANGHFNVEAMGDVPVQPHSLLPPVDPPTPLRELAHVVPRGKTTILLLVHDMRDVKRIRRAILKSPFNYRPPLNYDNVREITVKLEGEPREERIRRIKDLYQLWYRDIRIARFKQERLIKTLRQDGDLLPDDYRKARAVHMRIQGITIQSIQVEEKAWRQAQRIDLDGPPQKKKKPAPIPVKEKKERKGNKRRNRQTSRG</sequence>
<proteinExistence type="predicted"/>
<dbReference type="InterPro" id="IPR036191">
    <property type="entry name" value="RRF_sf"/>
</dbReference>
<protein>
    <recommendedName>
        <fullName evidence="2">Ribosome recycling factor domain-containing protein</fullName>
    </recommendedName>
</protein>
<keyword evidence="4" id="KW-1185">Reference proteome</keyword>
<evidence type="ECO:0000259" key="2">
    <source>
        <dbReference type="Pfam" id="PF01765"/>
    </source>
</evidence>
<dbReference type="AlphaFoldDB" id="A0A2C5YMN8"/>
<evidence type="ECO:0000256" key="1">
    <source>
        <dbReference type="SAM" id="MobiDB-lite"/>
    </source>
</evidence>
<dbReference type="STRING" id="2004952.A0A2C5YMN8"/>
<evidence type="ECO:0000313" key="4">
    <source>
        <dbReference type="Proteomes" id="UP000226431"/>
    </source>
</evidence>
<dbReference type="Proteomes" id="UP000226431">
    <property type="component" value="Unassembled WGS sequence"/>
</dbReference>
<accession>A0A2C5YMN8</accession>
<dbReference type="Pfam" id="PF01765">
    <property type="entry name" value="RRF"/>
    <property type="match status" value="1"/>
</dbReference>
<feature type="domain" description="Ribosome recycling factor" evidence="2">
    <location>
        <begin position="21"/>
        <end position="167"/>
    </location>
</feature>
<feature type="region of interest" description="Disordered" evidence="1">
    <location>
        <begin position="181"/>
        <end position="220"/>
    </location>
</feature>
<dbReference type="SUPFAM" id="SSF55194">
    <property type="entry name" value="Ribosome recycling factor, RRF"/>
    <property type="match status" value="1"/>
</dbReference>
<comment type="caution">
    <text evidence="3">The sequence shown here is derived from an EMBL/GenBank/DDBJ whole genome shotgun (WGS) entry which is preliminary data.</text>
</comment>
<reference evidence="3 4" key="1">
    <citation type="submission" date="2017-06" db="EMBL/GenBank/DDBJ databases">
        <title>Ant-infecting Ophiocordyceps genomes reveal a high diversity of potential behavioral manipulation genes and a possible major role for enterotoxins.</title>
        <authorList>
            <person name="De Bekker C."/>
            <person name="Evans H.C."/>
            <person name="Brachmann A."/>
            <person name="Hughes D.P."/>
        </authorList>
    </citation>
    <scope>NUCLEOTIDE SEQUENCE [LARGE SCALE GENOMIC DNA]</scope>
    <source>
        <strain evidence="3 4">Map16</strain>
    </source>
</reference>